<dbReference type="InterPro" id="IPR025269">
    <property type="entry name" value="SAM-like_dom"/>
</dbReference>
<dbReference type="Gene3D" id="1.10.443.10">
    <property type="entry name" value="Intergrase catalytic core"/>
    <property type="match status" value="1"/>
</dbReference>
<evidence type="ECO:0000256" key="2">
    <source>
        <dbReference type="ARBA" id="ARBA00023125"/>
    </source>
</evidence>
<dbReference type="Pfam" id="PF17293">
    <property type="entry name" value="Arm-DNA-bind_5"/>
    <property type="match status" value="1"/>
</dbReference>
<dbReference type="PROSITE" id="PS51898">
    <property type="entry name" value="TYR_RECOMBINASE"/>
    <property type="match status" value="1"/>
</dbReference>
<dbReference type="PANTHER" id="PTHR30349:SF64">
    <property type="entry name" value="PROPHAGE INTEGRASE INTD-RELATED"/>
    <property type="match status" value="1"/>
</dbReference>
<organism evidence="5 6">
    <name type="scientific">Phnomibacter ginsenosidimutans</name>
    <dbReference type="NCBI Taxonomy" id="2676868"/>
    <lineage>
        <taxon>Bacteria</taxon>
        <taxon>Pseudomonadati</taxon>
        <taxon>Bacteroidota</taxon>
        <taxon>Chitinophagia</taxon>
        <taxon>Chitinophagales</taxon>
        <taxon>Chitinophagaceae</taxon>
        <taxon>Phnomibacter</taxon>
    </lineage>
</organism>
<dbReference type="SUPFAM" id="SSF56349">
    <property type="entry name" value="DNA breaking-rejoining enzymes"/>
    <property type="match status" value="1"/>
</dbReference>
<gene>
    <name evidence="5" type="ORF">GLV81_13190</name>
</gene>
<evidence type="ECO:0000313" key="5">
    <source>
        <dbReference type="EMBL" id="QGW28926.1"/>
    </source>
</evidence>
<proteinExistence type="inferred from homology"/>
<reference evidence="5 6" key="1">
    <citation type="submission" date="2019-11" db="EMBL/GenBank/DDBJ databases">
        <authorList>
            <person name="Im W.T."/>
        </authorList>
    </citation>
    <scope>NUCLEOTIDE SEQUENCE [LARGE SCALE GENOMIC DNA]</scope>
    <source>
        <strain evidence="5 6">SB-02</strain>
    </source>
</reference>
<dbReference type="InterPro" id="IPR002104">
    <property type="entry name" value="Integrase_catalytic"/>
</dbReference>
<dbReference type="Proteomes" id="UP000426027">
    <property type="component" value="Chromosome"/>
</dbReference>
<dbReference type="InterPro" id="IPR011010">
    <property type="entry name" value="DNA_brk_join_enz"/>
</dbReference>
<keyword evidence="3" id="KW-0233">DNA recombination</keyword>
<dbReference type="CDD" id="cd01185">
    <property type="entry name" value="INTN1_C_like"/>
    <property type="match status" value="1"/>
</dbReference>
<dbReference type="InterPro" id="IPR013762">
    <property type="entry name" value="Integrase-like_cat_sf"/>
</dbReference>
<evidence type="ECO:0000256" key="1">
    <source>
        <dbReference type="ARBA" id="ARBA00008857"/>
    </source>
</evidence>
<accession>A0A6I6G888</accession>
<evidence type="ECO:0000313" key="6">
    <source>
        <dbReference type="Proteomes" id="UP000426027"/>
    </source>
</evidence>
<dbReference type="RefSeq" id="WP_157479279.1">
    <property type="nucleotide sequence ID" value="NZ_CP046566.1"/>
</dbReference>
<comment type="similarity">
    <text evidence="1">Belongs to the 'phage' integrase family.</text>
</comment>
<dbReference type="Gene3D" id="1.10.150.130">
    <property type="match status" value="1"/>
</dbReference>
<dbReference type="KEGG" id="fls:GLV81_13190"/>
<dbReference type="InterPro" id="IPR050090">
    <property type="entry name" value="Tyrosine_recombinase_XerCD"/>
</dbReference>
<dbReference type="InterPro" id="IPR010998">
    <property type="entry name" value="Integrase_recombinase_N"/>
</dbReference>
<dbReference type="AlphaFoldDB" id="A0A6I6G888"/>
<keyword evidence="2" id="KW-0238">DNA-binding</keyword>
<name>A0A6I6G888_9BACT</name>
<evidence type="ECO:0000259" key="4">
    <source>
        <dbReference type="PROSITE" id="PS51898"/>
    </source>
</evidence>
<dbReference type="GO" id="GO:0015074">
    <property type="term" value="P:DNA integration"/>
    <property type="evidence" value="ECO:0007669"/>
    <property type="project" value="InterPro"/>
</dbReference>
<dbReference type="GO" id="GO:0003677">
    <property type="term" value="F:DNA binding"/>
    <property type="evidence" value="ECO:0007669"/>
    <property type="project" value="UniProtKB-KW"/>
</dbReference>
<dbReference type="Pfam" id="PF13102">
    <property type="entry name" value="Phage_int_SAM_5"/>
    <property type="match status" value="1"/>
</dbReference>
<evidence type="ECO:0000256" key="3">
    <source>
        <dbReference type="ARBA" id="ARBA00023172"/>
    </source>
</evidence>
<dbReference type="EMBL" id="CP046566">
    <property type="protein sequence ID" value="QGW28926.1"/>
    <property type="molecule type" value="Genomic_DNA"/>
</dbReference>
<protein>
    <submittedName>
        <fullName evidence="5">Tyrosine-type recombinase/integrase</fullName>
    </submittedName>
</protein>
<dbReference type="GO" id="GO:0006310">
    <property type="term" value="P:DNA recombination"/>
    <property type="evidence" value="ECO:0007669"/>
    <property type="project" value="UniProtKB-KW"/>
</dbReference>
<dbReference type="InterPro" id="IPR035386">
    <property type="entry name" value="Arm-DNA-bind_5"/>
</dbReference>
<dbReference type="Pfam" id="PF00589">
    <property type="entry name" value="Phage_integrase"/>
    <property type="match status" value="1"/>
</dbReference>
<keyword evidence="6" id="KW-1185">Reference proteome</keyword>
<feature type="domain" description="Tyr recombinase" evidence="4">
    <location>
        <begin position="221"/>
        <end position="396"/>
    </location>
</feature>
<dbReference type="PANTHER" id="PTHR30349">
    <property type="entry name" value="PHAGE INTEGRASE-RELATED"/>
    <property type="match status" value="1"/>
</dbReference>
<sequence>MLDFMDIRFGYMLRNSSPNKQGQYPIILRITFRNERRDLFTGLYCSRKDWNVSAGKFDRKSKMASEGNRNLEMLHRKAANAFDQLRFNGDVFSLEELIDKIKGKEERPQLLIDYLREGAEKVKLRAGVDVTKATYEKYRRSVLHMEEFLMKEFKVRNYSINRLNTHFLEKYFRYLRTTRNLQHNTAVKHLSFVKTVLLPAIRAGVIKNDPFRELKLRLKPVYPGFLNQEEIDKLVALELRDRNMARKRDIFLFACYTGLAYVDLKGLKGEHIFQEKDGTYYIIKARQKTGEQSIIPLLPAAARILQSYSPTGDIRDFMWYVSSNQKMNEGIKILGVMAGIEKPLHMHLARHTFATTVTLSNGVPIESVSKMLGHATIKQTQHYAKVVASKIKDDMSKIMGLYR</sequence>